<sequence length="304" mass="35406">MDEILEDNGDNWYSDTEKALHLKAWERSNTETLLRSWGEKSGGMRWMHIKSAYIWRRLDTQLNYCGIILSSITSATSMMGAMESLFPKEYLMMFVGFVGMLNIISQSFIKFYNSSEKAALHDTAARQFGNFNRYIATKLSMSRIDRGPPHEILNYALKENDRLYNENPDPHPMCITLFKDFIKNTDFLESKVEFTVPDIINCSFRVGLYDERLSYCDLENGKKNEQQNFTEYQFQTVKRLNEYIKNKSRKESSDLMRSLYDNTPTTPIYTIPQSDQSKRKVSFGDNIINKEIKNGYTNDLSATL</sequence>
<dbReference type="EMBL" id="MN739215">
    <property type="protein sequence ID" value="QHS94039.1"/>
    <property type="molecule type" value="Genomic_DNA"/>
</dbReference>
<organism evidence="1">
    <name type="scientific">viral metagenome</name>
    <dbReference type="NCBI Taxonomy" id="1070528"/>
    <lineage>
        <taxon>unclassified sequences</taxon>
        <taxon>metagenomes</taxon>
        <taxon>organismal metagenomes</taxon>
    </lineage>
</organism>
<dbReference type="NCBIfam" id="NF033632">
    <property type="entry name" value="SLATT_4"/>
    <property type="match status" value="1"/>
</dbReference>
<accession>A0A6C0BR53</accession>
<reference evidence="1" key="1">
    <citation type="journal article" date="2020" name="Nature">
        <title>Giant virus diversity and host interactions through global metagenomics.</title>
        <authorList>
            <person name="Schulz F."/>
            <person name="Roux S."/>
            <person name="Paez-Espino D."/>
            <person name="Jungbluth S."/>
            <person name="Walsh D.A."/>
            <person name="Denef V.J."/>
            <person name="McMahon K.D."/>
            <person name="Konstantinidis K.T."/>
            <person name="Eloe-Fadrosh E.A."/>
            <person name="Kyrpides N.C."/>
            <person name="Woyke T."/>
        </authorList>
    </citation>
    <scope>NUCLEOTIDE SEQUENCE</scope>
    <source>
        <strain evidence="1">GVMAG-M-3300018416-26</strain>
    </source>
</reference>
<proteinExistence type="predicted"/>
<evidence type="ECO:0008006" key="2">
    <source>
        <dbReference type="Google" id="ProtNLM"/>
    </source>
</evidence>
<dbReference type="AlphaFoldDB" id="A0A6C0BR53"/>
<name>A0A6C0BR53_9ZZZZ</name>
<protein>
    <recommendedName>
        <fullName evidence="2">SMODS and SLOG-associating 2TM effector domain-containing protein</fullName>
    </recommendedName>
</protein>
<evidence type="ECO:0000313" key="1">
    <source>
        <dbReference type="EMBL" id="QHS94039.1"/>
    </source>
</evidence>